<keyword evidence="1" id="KW-0472">Membrane</keyword>
<accession>A0A5J5G9Y9</accession>
<keyword evidence="1" id="KW-0812">Transmembrane</keyword>
<dbReference type="OrthoDB" id="9789346at2"/>
<dbReference type="GO" id="GO:0005886">
    <property type="term" value="C:plasma membrane"/>
    <property type="evidence" value="ECO:0007669"/>
    <property type="project" value="TreeGrafter"/>
</dbReference>
<sequence>MKGMTAAFLGGACITLQSVANTTISRSLGTWQAAWLTQFTGFIMALLILLAVRDGSWAGMKRTRPLYLSGGALAAVIIFSEISAIRMIGVTFSISALLIAQLGLAFLIDANGWFGTVKQKMKLPQFIGLALMIGGIIILKL</sequence>
<feature type="transmembrane region" description="Helical" evidence="1">
    <location>
        <begin position="30"/>
        <end position="52"/>
    </location>
</feature>
<reference evidence="2 3" key="1">
    <citation type="submission" date="2019-09" db="EMBL/GenBank/DDBJ databases">
        <title>Bacillus ochoae sp. nov., Paenibacillus whitsoniae sp. nov., Paenibacillus spiritus sp. nov. Isolated from the Mars Exploration Rover during spacecraft assembly.</title>
        <authorList>
            <person name="Seuylemezian A."/>
            <person name="Vaishampayan P."/>
        </authorList>
    </citation>
    <scope>NUCLEOTIDE SEQUENCE [LARGE SCALE GENOMIC DNA]</scope>
    <source>
        <strain evidence="2 3">MER_111</strain>
    </source>
</reference>
<keyword evidence="3" id="KW-1185">Reference proteome</keyword>
<dbReference type="InterPro" id="IPR006750">
    <property type="entry name" value="YdcZ"/>
</dbReference>
<gene>
    <name evidence="2" type="ORF">F4V43_12605</name>
</gene>
<evidence type="ECO:0000256" key="1">
    <source>
        <dbReference type="SAM" id="Phobius"/>
    </source>
</evidence>
<dbReference type="PANTHER" id="PTHR34821">
    <property type="entry name" value="INNER MEMBRANE PROTEIN YDCZ"/>
    <property type="match status" value="1"/>
</dbReference>
<dbReference type="EMBL" id="VYKK01000015">
    <property type="protein sequence ID" value="KAA9004273.1"/>
    <property type="molecule type" value="Genomic_DNA"/>
</dbReference>
<feature type="transmembrane region" description="Helical" evidence="1">
    <location>
        <begin position="122"/>
        <end position="139"/>
    </location>
</feature>
<dbReference type="AlphaFoldDB" id="A0A5J5G9Y9"/>
<proteinExistence type="predicted"/>
<dbReference type="PANTHER" id="PTHR34821:SF3">
    <property type="entry name" value="MEMBRANE PROTEIN"/>
    <property type="match status" value="1"/>
</dbReference>
<organism evidence="2 3">
    <name type="scientific">Paenibacillus spiritus</name>
    <dbReference type="NCBI Taxonomy" id="2496557"/>
    <lineage>
        <taxon>Bacteria</taxon>
        <taxon>Bacillati</taxon>
        <taxon>Bacillota</taxon>
        <taxon>Bacilli</taxon>
        <taxon>Bacillales</taxon>
        <taxon>Paenibacillaceae</taxon>
        <taxon>Paenibacillus</taxon>
    </lineage>
</organism>
<protein>
    <submittedName>
        <fullName evidence="2">DMT family transporter</fullName>
    </submittedName>
</protein>
<name>A0A5J5G9Y9_9BACL</name>
<evidence type="ECO:0000313" key="2">
    <source>
        <dbReference type="EMBL" id="KAA9004273.1"/>
    </source>
</evidence>
<feature type="transmembrane region" description="Helical" evidence="1">
    <location>
        <begin position="88"/>
        <end position="110"/>
    </location>
</feature>
<comment type="caution">
    <text evidence="2">The sequence shown here is derived from an EMBL/GenBank/DDBJ whole genome shotgun (WGS) entry which is preliminary data.</text>
</comment>
<keyword evidence="1" id="KW-1133">Transmembrane helix</keyword>
<feature type="transmembrane region" description="Helical" evidence="1">
    <location>
        <begin position="64"/>
        <end position="82"/>
    </location>
</feature>
<dbReference type="Proteomes" id="UP000367750">
    <property type="component" value="Unassembled WGS sequence"/>
</dbReference>
<evidence type="ECO:0000313" key="3">
    <source>
        <dbReference type="Proteomes" id="UP000367750"/>
    </source>
</evidence>
<dbReference type="Pfam" id="PF04657">
    <property type="entry name" value="DMT_YdcZ"/>
    <property type="match status" value="1"/>
</dbReference>